<feature type="region of interest" description="Disordered" evidence="1">
    <location>
        <begin position="37"/>
        <end position="70"/>
    </location>
</feature>
<dbReference type="OrthoDB" id="4725842at2"/>
<feature type="transmembrane region" description="Helical" evidence="2">
    <location>
        <begin position="87"/>
        <end position="111"/>
    </location>
</feature>
<keyword evidence="2" id="KW-0472">Membrane</keyword>
<protein>
    <submittedName>
        <fullName evidence="3">Uncharacterized protein</fullName>
    </submittedName>
</protein>
<dbReference type="EMBL" id="UPHP01000037">
    <property type="protein sequence ID" value="VBA36701.1"/>
    <property type="molecule type" value="Genomic_DNA"/>
</dbReference>
<accession>A0A498PUS3</accession>
<evidence type="ECO:0000256" key="2">
    <source>
        <dbReference type="SAM" id="Phobius"/>
    </source>
</evidence>
<keyword evidence="2" id="KW-1133">Transmembrane helix</keyword>
<dbReference type="Proteomes" id="UP000273307">
    <property type="component" value="Unassembled WGS sequence"/>
</dbReference>
<evidence type="ECO:0000256" key="1">
    <source>
        <dbReference type="SAM" id="MobiDB-lite"/>
    </source>
</evidence>
<feature type="compositionally biased region" description="Low complexity" evidence="1">
    <location>
        <begin position="48"/>
        <end position="57"/>
    </location>
</feature>
<organism evidence="3 4">
    <name type="scientific">Mycobacterium attenuatum</name>
    <dbReference type="NCBI Taxonomy" id="2341086"/>
    <lineage>
        <taxon>Bacteria</taxon>
        <taxon>Bacillati</taxon>
        <taxon>Actinomycetota</taxon>
        <taxon>Actinomycetes</taxon>
        <taxon>Mycobacteriales</taxon>
        <taxon>Mycobacteriaceae</taxon>
        <taxon>Mycobacterium</taxon>
    </lineage>
</organism>
<dbReference type="RefSeq" id="WP_122525217.1">
    <property type="nucleotide sequence ID" value="NZ_UPHP01000037.1"/>
</dbReference>
<reference evidence="3 4" key="1">
    <citation type="submission" date="2018-09" db="EMBL/GenBank/DDBJ databases">
        <authorList>
            <person name="Tagini F."/>
        </authorList>
    </citation>
    <scope>NUCLEOTIDE SEQUENCE [LARGE SCALE GENOMIC DNA]</scope>
    <source>
        <strain evidence="3 4">MK136</strain>
    </source>
</reference>
<name>A0A498PUS3_9MYCO</name>
<evidence type="ECO:0000313" key="3">
    <source>
        <dbReference type="EMBL" id="VBA36701.1"/>
    </source>
</evidence>
<evidence type="ECO:0000313" key="4">
    <source>
        <dbReference type="Proteomes" id="UP000273307"/>
    </source>
</evidence>
<feature type="transmembrane region" description="Helical" evidence="2">
    <location>
        <begin position="6"/>
        <end position="28"/>
    </location>
</feature>
<keyword evidence="2" id="KW-0812">Transmembrane</keyword>
<dbReference type="AlphaFoldDB" id="A0A498PUS3"/>
<sequence length="248" mass="25747">MNVAALAGTIVGSLVLPVAGLILLIVGIRKRSTSRRQASIGYPPGYPPATGYPGDQPGYPPPPGYPPAAGYPMPPQPVPPKPAGTGLIVTGIVLLVVGALAVVGTLANAVLHSSRLAIGDCLTNSILTDPPDWHPSSCSNSDAVLQYAANADSNGNCPDGKRNDSSYLSAEHNGVRMCFAANLLQGQCYASEHNDKTVRAASCSRTGTVRVVKRIDGSTDASACPKHTRALTYPQPKRTYCTERAGTS</sequence>
<keyword evidence="4" id="KW-1185">Reference proteome</keyword>
<proteinExistence type="predicted"/>
<gene>
    <name evidence="3" type="ORF">LAUMK136_01538</name>
</gene>